<accession>A0A518I6N5</accession>
<evidence type="ECO:0000256" key="1">
    <source>
        <dbReference type="ARBA" id="ARBA00004651"/>
    </source>
</evidence>
<evidence type="ECO:0000256" key="7">
    <source>
        <dbReference type="SAM" id="MobiDB-lite"/>
    </source>
</evidence>
<dbReference type="Pfam" id="PF03825">
    <property type="entry name" value="Nuc_H_symport"/>
    <property type="match status" value="1"/>
</dbReference>
<dbReference type="InterPro" id="IPR020846">
    <property type="entry name" value="MFS_dom"/>
</dbReference>
<organism evidence="10 11">
    <name type="scientific">Gimesia fumaroli</name>
    <dbReference type="NCBI Taxonomy" id="2527976"/>
    <lineage>
        <taxon>Bacteria</taxon>
        <taxon>Pseudomonadati</taxon>
        <taxon>Planctomycetota</taxon>
        <taxon>Planctomycetia</taxon>
        <taxon>Planctomycetales</taxon>
        <taxon>Planctomycetaceae</taxon>
        <taxon>Gimesia</taxon>
    </lineage>
</organism>
<protein>
    <submittedName>
        <fullName evidence="10">Nucleoside transporter YegT</fullName>
    </submittedName>
</protein>
<evidence type="ECO:0000256" key="2">
    <source>
        <dbReference type="ARBA" id="ARBA00022448"/>
    </source>
</evidence>
<keyword evidence="4 8" id="KW-0812">Transmembrane</keyword>
<evidence type="ECO:0000256" key="8">
    <source>
        <dbReference type="SAM" id="Phobius"/>
    </source>
</evidence>
<dbReference type="Gene3D" id="1.20.1250.20">
    <property type="entry name" value="MFS general substrate transporter like domains"/>
    <property type="match status" value="2"/>
</dbReference>
<feature type="transmembrane region" description="Helical" evidence="8">
    <location>
        <begin position="397"/>
        <end position="424"/>
    </location>
</feature>
<evidence type="ECO:0000256" key="5">
    <source>
        <dbReference type="ARBA" id="ARBA00022989"/>
    </source>
</evidence>
<dbReference type="SUPFAM" id="SSF103473">
    <property type="entry name" value="MFS general substrate transporter"/>
    <property type="match status" value="1"/>
</dbReference>
<dbReference type="Proteomes" id="UP000318313">
    <property type="component" value="Chromosome"/>
</dbReference>
<keyword evidence="11" id="KW-1185">Reference proteome</keyword>
<feature type="transmembrane region" description="Helical" evidence="8">
    <location>
        <begin position="309"/>
        <end position="328"/>
    </location>
</feature>
<dbReference type="InterPro" id="IPR004740">
    <property type="entry name" value="Nuc_H_symport"/>
</dbReference>
<comment type="subcellular location">
    <subcellularLocation>
        <location evidence="1">Cell membrane</location>
        <topology evidence="1">Multi-pass membrane protein</topology>
    </subcellularLocation>
</comment>
<feature type="region of interest" description="Disordered" evidence="7">
    <location>
        <begin position="459"/>
        <end position="480"/>
    </location>
</feature>
<dbReference type="PANTHER" id="PTHR23522:SF4">
    <property type="entry name" value="NUCLEOSIDE PERMEASE NUPG-RELATED"/>
    <property type="match status" value="1"/>
</dbReference>
<dbReference type="GO" id="GO:0005886">
    <property type="term" value="C:plasma membrane"/>
    <property type="evidence" value="ECO:0007669"/>
    <property type="project" value="UniProtKB-SubCell"/>
</dbReference>
<evidence type="ECO:0000313" key="10">
    <source>
        <dbReference type="EMBL" id="QDV48767.1"/>
    </source>
</evidence>
<evidence type="ECO:0000256" key="3">
    <source>
        <dbReference type="ARBA" id="ARBA00022475"/>
    </source>
</evidence>
<keyword evidence="5 8" id="KW-1133">Transmembrane helix</keyword>
<proteinExistence type="predicted"/>
<dbReference type="PROSITE" id="PS50850">
    <property type="entry name" value="MFS"/>
    <property type="match status" value="1"/>
</dbReference>
<dbReference type="GO" id="GO:0015212">
    <property type="term" value="F:cytidine transmembrane transporter activity"/>
    <property type="evidence" value="ECO:0007669"/>
    <property type="project" value="TreeGrafter"/>
</dbReference>
<reference evidence="10 11" key="1">
    <citation type="submission" date="2019-03" db="EMBL/GenBank/DDBJ databases">
        <title>Deep-cultivation of Planctomycetes and their phenomic and genomic characterization uncovers novel biology.</title>
        <authorList>
            <person name="Wiegand S."/>
            <person name="Jogler M."/>
            <person name="Boedeker C."/>
            <person name="Pinto D."/>
            <person name="Vollmers J."/>
            <person name="Rivas-Marin E."/>
            <person name="Kohn T."/>
            <person name="Peeters S.H."/>
            <person name="Heuer A."/>
            <person name="Rast P."/>
            <person name="Oberbeckmann S."/>
            <person name="Bunk B."/>
            <person name="Jeske O."/>
            <person name="Meyerdierks A."/>
            <person name="Storesund J.E."/>
            <person name="Kallscheuer N."/>
            <person name="Luecker S."/>
            <person name="Lage O.M."/>
            <person name="Pohl T."/>
            <person name="Merkel B.J."/>
            <person name="Hornburger P."/>
            <person name="Mueller R.-W."/>
            <person name="Bruemmer F."/>
            <person name="Labrenz M."/>
            <person name="Spormann A.M."/>
            <person name="Op den Camp H."/>
            <person name="Overmann J."/>
            <person name="Amann R."/>
            <person name="Jetten M.S.M."/>
            <person name="Mascher T."/>
            <person name="Medema M.H."/>
            <person name="Devos D.P."/>
            <person name="Kaster A.-K."/>
            <person name="Ovreas L."/>
            <person name="Rohde M."/>
            <person name="Galperin M.Y."/>
            <person name="Jogler C."/>
        </authorList>
    </citation>
    <scope>NUCLEOTIDE SEQUENCE [LARGE SCALE GENOMIC DNA]</scope>
    <source>
        <strain evidence="10 11">Enr17</strain>
    </source>
</reference>
<dbReference type="EMBL" id="CP037452">
    <property type="protein sequence ID" value="QDV48767.1"/>
    <property type="molecule type" value="Genomic_DNA"/>
</dbReference>
<evidence type="ECO:0000256" key="4">
    <source>
        <dbReference type="ARBA" id="ARBA00022692"/>
    </source>
</evidence>
<dbReference type="PANTHER" id="PTHR23522">
    <property type="entry name" value="BLL5896 PROTEIN"/>
    <property type="match status" value="1"/>
</dbReference>
<feature type="transmembrane region" description="Helical" evidence="8">
    <location>
        <begin position="63"/>
        <end position="85"/>
    </location>
</feature>
<feature type="transmembrane region" description="Helical" evidence="8">
    <location>
        <begin position="189"/>
        <end position="209"/>
    </location>
</feature>
<dbReference type="KEGG" id="gfm:Enr17x_07810"/>
<evidence type="ECO:0000256" key="6">
    <source>
        <dbReference type="ARBA" id="ARBA00023136"/>
    </source>
</evidence>
<gene>
    <name evidence="10" type="primary">yegT_1</name>
    <name evidence="10" type="ORF">Enr17x_07810</name>
</gene>
<feature type="transmembrane region" description="Helical" evidence="8">
    <location>
        <begin position="356"/>
        <end position="376"/>
    </location>
</feature>
<keyword evidence="2" id="KW-0813">Transport</keyword>
<dbReference type="AlphaFoldDB" id="A0A518I6N5"/>
<feature type="transmembrane region" description="Helical" evidence="8">
    <location>
        <begin position="157"/>
        <end position="177"/>
    </location>
</feature>
<name>A0A518I6N5_9PLAN</name>
<feature type="transmembrane region" description="Helical" evidence="8">
    <location>
        <begin position="221"/>
        <end position="239"/>
    </location>
</feature>
<feature type="transmembrane region" description="Helical" evidence="8">
    <location>
        <begin position="270"/>
        <end position="289"/>
    </location>
</feature>
<dbReference type="CDD" id="cd06177">
    <property type="entry name" value="MFS_NHS"/>
    <property type="match status" value="1"/>
</dbReference>
<dbReference type="GO" id="GO:0015213">
    <property type="term" value="F:uridine transmembrane transporter activity"/>
    <property type="evidence" value="ECO:0007669"/>
    <property type="project" value="TreeGrafter"/>
</dbReference>
<feature type="transmembrane region" description="Helical" evidence="8">
    <location>
        <begin position="97"/>
        <end position="117"/>
    </location>
</feature>
<evidence type="ECO:0000313" key="11">
    <source>
        <dbReference type="Proteomes" id="UP000318313"/>
    </source>
</evidence>
<sequence length="480" mass="52310">MIVTIKIRKAPYSARFRVLSSVSTADEAWKKIKSRYSFIERDKTTDQEKGPPTMSSQQSPLSIGIRLSIMMFLEFFVWGAWYVTVGNYMGANGMGDAIYWAYTVGPIAAIVSPFVLGMVADRFFSSERVLAVLMIIGGAVLYMAPSVVGENGEGSKTFILLLLLHMLCYMPTLGLTNTIAFSHLKNQEVWFPLVRVFGTLGWIVANIIVSKVMGADMTSKPLLVAGGAGVLMGLYSLTLPHTPPPSKGKAISVRDILGLDSLALLKDRSFLVFMASSLLICIPLAAYYAYAPVFVADAGITNPAFKMSFGQMSEVLFMVLMPIFFKFLGVKRMLLFGMFAWVVRYALFAAGASDGVAWMIICGILLHGICYDFFFVTGQIYVDQKAGPAIRAQAQGFLVLATQGVGMLVGALISGNLINAIVIGEGAAKLQTWKEFWIIPTAAAFVIMVIFMILFKDDPKGSGKVSEEDVEKAAGTEEMM</sequence>
<feature type="transmembrane region" description="Helical" evidence="8">
    <location>
        <begin position="436"/>
        <end position="455"/>
    </location>
</feature>
<evidence type="ECO:0000259" key="9">
    <source>
        <dbReference type="PROSITE" id="PS50850"/>
    </source>
</evidence>
<keyword evidence="3" id="KW-1003">Cell membrane</keyword>
<keyword evidence="6 8" id="KW-0472">Membrane</keyword>
<feature type="transmembrane region" description="Helical" evidence="8">
    <location>
        <begin position="129"/>
        <end position="145"/>
    </location>
</feature>
<dbReference type="InterPro" id="IPR036259">
    <property type="entry name" value="MFS_trans_sf"/>
</dbReference>
<feature type="domain" description="Major facilitator superfamily (MFS) profile" evidence="9">
    <location>
        <begin position="261"/>
        <end position="480"/>
    </location>
</feature>